<gene>
    <name evidence="1" type="ORF">Tci_883588</name>
</gene>
<accession>A0A699TQZ2</accession>
<feature type="non-terminal residue" evidence="1">
    <location>
        <position position="1"/>
    </location>
</feature>
<reference evidence="1" key="1">
    <citation type="journal article" date="2019" name="Sci. Rep.">
        <title>Draft genome of Tanacetum cinerariifolium, the natural source of mosquito coil.</title>
        <authorList>
            <person name="Yamashiro T."/>
            <person name="Shiraishi A."/>
            <person name="Satake H."/>
            <person name="Nakayama K."/>
        </authorList>
    </citation>
    <scope>NUCLEOTIDE SEQUENCE</scope>
</reference>
<dbReference type="EMBL" id="BKCJ011260260">
    <property type="protein sequence ID" value="GFD11619.1"/>
    <property type="molecule type" value="Genomic_DNA"/>
</dbReference>
<dbReference type="AlphaFoldDB" id="A0A699TQZ2"/>
<proteinExistence type="predicted"/>
<organism evidence="1">
    <name type="scientific">Tanacetum cinerariifolium</name>
    <name type="common">Dalmatian daisy</name>
    <name type="synonym">Chrysanthemum cinerariifolium</name>
    <dbReference type="NCBI Taxonomy" id="118510"/>
    <lineage>
        <taxon>Eukaryota</taxon>
        <taxon>Viridiplantae</taxon>
        <taxon>Streptophyta</taxon>
        <taxon>Embryophyta</taxon>
        <taxon>Tracheophyta</taxon>
        <taxon>Spermatophyta</taxon>
        <taxon>Magnoliopsida</taxon>
        <taxon>eudicotyledons</taxon>
        <taxon>Gunneridae</taxon>
        <taxon>Pentapetalae</taxon>
        <taxon>asterids</taxon>
        <taxon>campanulids</taxon>
        <taxon>Asterales</taxon>
        <taxon>Asteraceae</taxon>
        <taxon>Asteroideae</taxon>
        <taxon>Anthemideae</taxon>
        <taxon>Anthemidinae</taxon>
        <taxon>Tanacetum</taxon>
    </lineage>
</organism>
<protein>
    <submittedName>
        <fullName evidence="1">Ribonuclease H-like domain-containing protein</fullName>
    </submittedName>
</protein>
<sequence length="67" mass="7374">ESFNSGCFGHMTRNISYLTDFKEHDGGYVAFGGGVKGDKITGKGTIRTGKLDFEDVNFHKQAEKNKS</sequence>
<evidence type="ECO:0000313" key="1">
    <source>
        <dbReference type="EMBL" id="GFD11619.1"/>
    </source>
</evidence>
<comment type="caution">
    <text evidence="1">The sequence shown here is derived from an EMBL/GenBank/DDBJ whole genome shotgun (WGS) entry which is preliminary data.</text>
</comment>
<name>A0A699TQZ2_TANCI</name>